<dbReference type="InParanoid" id="G8JMG1"/>
<sequence>MPKYNDKFSNSLSSSGIEDMASTAPAIRQPQYIPPHVRLYQARHKVRHKDLATDSGITIDLSDEESKSLLSHSVPFIDDKRNTVFSNCSSIFSLRSPYTTTSEAPDAVSCSKDGVGFVPGDELMLIMEKDISYESMALSMEPDAASSADSLELLHSLDSSLGRMPTLPPRQAQEDAKYRQEIGALKCRIQKSESRKSNQLERERRQIQKRCLYVAEQWQNLMFMDRDVWLIEIRKRNLEWDGIPWQFKNEIYSMCLWSFTSFPSDAVDPAIERLFKAIKLLFFERTQEVAWNLHRGSKWWQGTPLEPRIIEELAAEYPSLFCHLQDTLHLGIWHDFLFKIPLHALANSIINKPRDFPSYEDWLLCLFDGLIISSYYHELDSAWLKITKHILKHNHYKFFGNVQEVMEEVEKVQLDIYGLLNWLRQP</sequence>
<dbReference type="FunCoup" id="G8JMG1">
    <property type="interactions" value="3"/>
</dbReference>
<protein>
    <submittedName>
        <fullName evidence="1">Uncharacterized protein</fullName>
    </submittedName>
</protein>
<proteinExistence type="predicted"/>
<organism evidence="1 2">
    <name type="scientific">Eremothecium cymbalariae (strain CBS 270.75 / DBVPG 7215 / KCTC 17166 / NRRL Y-17582)</name>
    <name type="common">Yeast</name>
    <dbReference type="NCBI Taxonomy" id="931890"/>
    <lineage>
        <taxon>Eukaryota</taxon>
        <taxon>Fungi</taxon>
        <taxon>Dikarya</taxon>
        <taxon>Ascomycota</taxon>
        <taxon>Saccharomycotina</taxon>
        <taxon>Saccharomycetes</taxon>
        <taxon>Saccharomycetales</taxon>
        <taxon>Saccharomycetaceae</taxon>
        <taxon>Eremothecium</taxon>
    </lineage>
</organism>
<dbReference type="Proteomes" id="UP000006790">
    <property type="component" value="Chromosome 1"/>
</dbReference>
<dbReference type="AlphaFoldDB" id="G8JMG1"/>
<dbReference type="eggNOG" id="ENOG502RZ58">
    <property type="taxonomic scope" value="Eukaryota"/>
</dbReference>
<dbReference type="RefSeq" id="XP_003644495.1">
    <property type="nucleotide sequence ID" value="XM_003644447.1"/>
</dbReference>
<evidence type="ECO:0000313" key="1">
    <source>
        <dbReference type="EMBL" id="AET37678.1"/>
    </source>
</evidence>
<dbReference type="GeneID" id="11471742"/>
<dbReference type="KEGG" id="erc:Ecym_1452"/>
<gene>
    <name evidence="1" type="ordered locus">Ecym_1452</name>
</gene>
<dbReference type="EMBL" id="CP002497">
    <property type="protein sequence ID" value="AET37678.1"/>
    <property type="molecule type" value="Genomic_DNA"/>
</dbReference>
<dbReference type="OMA" id="SYYHELD"/>
<keyword evidence="2" id="KW-1185">Reference proteome</keyword>
<dbReference type="HOGENOM" id="CLU_052997_0_0_1"/>
<evidence type="ECO:0000313" key="2">
    <source>
        <dbReference type="Proteomes" id="UP000006790"/>
    </source>
</evidence>
<name>G8JMG1_ERECY</name>
<reference evidence="2" key="1">
    <citation type="journal article" date="2012" name="G3 (Bethesda)">
        <title>Pichia sorbitophila, an interspecies yeast hybrid reveals early steps of genome resolution following polyploidization.</title>
        <authorList>
            <person name="Leh Louis V."/>
            <person name="Despons L."/>
            <person name="Friedrich A."/>
            <person name="Martin T."/>
            <person name="Durrens P."/>
            <person name="Casaregola S."/>
            <person name="Neuveglise C."/>
            <person name="Fairhead C."/>
            <person name="Marck C."/>
            <person name="Cruz J.A."/>
            <person name="Straub M.L."/>
            <person name="Kugler V."/>
            <person name="Sacerdot C."/>
            <person name="Uzunov Z."/>
            <person name="Thierry A."/>
            <person name="Weiss S."/>
            <person name="Bleykasten C."/>
            <person name="De Montigny J."/>
            <person name="Jacques N."/>
            <person name="Jung P."/>
            <person name="Lemaire M."/>
            <person name="Mallet S."/>
            <person name="Morel G."/>
            <person name="Richard G.F."/>
            <person name="Sarkar A."/>
            <person name="Savel G."/>
            <person name="Schacherer J."/>
            <person name="Seret M.L."/>
            <person name="Talla E."/>
            <person name="Samson G."/>
            <person name="Jubin C."/>
            <person name="Poulain J."/>
            <person name="Vacherie B."/>
            <person name="Barbe V."/>
            <person name="Pelletier E."/>
            <person name="Sherman D.J."/>
            <person name="Westhof E."/>
            <person name="Weissenbach J."/>
            <person name="Baret P.V."/>
            <person name="Wincker P."/>
            <person name="Gaillardin C."/>
            <person name="Dujon B."/>
            <person name="Souciet J.L."/>
        </authorList>
    </citation>
    <scope>NUCLEOTIDE SEQUENCE [LARGE SCALE GENOMIC DNA]</scope>
    <source>
        <strain evidence="2">CBS 270.75 / DBVPG 7215 / KCTC 17166 / NRRL Y-17582</strain>
    </source>
</reference>
<accession>G8JMG1</accession>
<dbReference type="OrthoDB" id="4052116at2759"/>